<protein>
    <recommendedName>
        <fullName evidence="4">SdpI family protein</fullName>
    </recommendedName>
</protein>
<accession>A0ABQ2P0A3</accession>
<evidence type="ECO:0000256" key="1">
    <source>
        <dbReference type="SAM" id="Phobius"/>
    </source>
</evidence>
<keyword evidence="3" id="KW-1185">Reference proteome</keyword>
<feature type="transmembrane region" description="Helical" evidence="1">
    <location>
        <begin position="72"/>
        <end position="93"/>
    </location>
</feature>
<sequence>MWKDILIPGATAVVVSFIMFLSSKNSEKKDHGFVFNYYRLSYRRRLKRNFLSIPVIVIGLLIIFFLSNFPTMYRTMVITFFIVLFAIEILYNFRKWQKEQANS</sequence>
<evidence type="ECO:0000313" key="2">
    <source>
        <dbReference type="EMBL" id="GGP14843.1"/>
    </source>
</evidence>
<feature type="transmembrane region" description="Helical" evidence="1">
    <location>
        <begin position="49"/>
        <end position="66"/>
    </location>
</feature>
<dbReference type="EMBL" id="BMLW01000013">
    <property type="protein sequence ID" value="GGP14843.1"/>
    <property type="molecule type" value="Genomic_DNA"/>
</dbReference>
<keyword evidence="1" id="KW-0472">Membrane</keyword>
<evidence type="ECO:0008006" key="4">
    <source>
        <dbReference type="Google" id="ProtNLM"/>
    </source>
</evidence>
<comment type="caution">
    <text evidence="2">The sequence shown here is derived from an EMBL/GenBank/DDBJ whole genome shotgun (WGS) entry which is preliminary data.</text>
</comment>
<reference evidence="3" key="1">
    <citation type="journal article" date="2019" name="Int. J. Syst. Evol. Microbiol.">
        <title>The Global Catalogue of Microorganisms (GCM) 10K type strain sequencing project: providing services to taxonomists for standard genome sequencing and annotation.</title>
        <authorList>
            <consortium name="The Broad Institute Genomics Platform"/>
            <consortium name="The Broad Institute Genome Sequencing Center for Infectious Disease"/>
            <person name="Wu L."/>
            <person name="Ma J."/>
        </authorList>
    </citation>
    <scope>NUCLEOTIDE SEQUENCE [LARGE SCALE GENOMIC DNA]</scope>
    <source>
        <strain evidence="3">CGMCC 1.7693</strain>
    </source>
</reference>
<keyword evidence="1" id="KW-1133">Transmembrane helix</keyword>
<proteinExistence type="predicted"/>
<dbReference type="Proteomes" id="UP000641206">
    <property type="component" value="Unassembled WGS sequence"/>
</dbReference>
<evidence type="ECO:0000313" key="3">
    <source>
        <dbReference type="Proteomes" id="UP000641206"/>
    </source>
</evidence>
<dbReference type="RefSeq" id="WP_188736564.1">
    <property type="nucleotide sequence ID" value="NZ_BMLW01000013.1"/>
</dbReference>
<name>A0ABQ2P0A3_9BACI</name>
<gene>
    <name evidence="2" type="ORF">GCM10011346_40470</name>
</gene>
<organism evidence="2 3">
    <name type="scientific">Oceanobacillus neutriphilus</name>
    <dbReference type="NCBI Taxonomy" id="531815"/>
    <lineage>
        <taxon>Bacteria</taxon>
        <taxon>Bacillati</taxon>
        <taxon>Bacillota</taxon>
        <taxon>Bacilli</taxon>
        <taxon>Bacillales</taxon>
        <taxon>Bacillaceae</taxon>
        <taxon>Oceanobacillus</taxon>
    </lineage>
</organism>
<feature type="transmembrane region" description="Helical" evidence="1">
    <location>
        <begin position="6"/>
        <end position="23"/>
    </location>
</feature>
<keyword evidence="1" id="KW-0812">Transmembrane</keyword>